<dbReference type="InterPro" id="IPR002641">
    <property type="entry name" value="PNPLA_dom"/>
</dbReference>
<accession>A0A0N5C5X8</accession>
<keyword evidence="8" id="KW-1185">Reference proteome</keyword>
<feature type="short sequence motif" description="DGA/G" evidence="5">
    <location>
        <begin position="458"/>
        <end position="460"/>
    </location>
</feature>
<evidence type="ECO:0000313" key="8">
    <source>
        <dbReference type="Proteomes" id="UP000046392"/>
    </source>
</evidence>
<dbReference type="GO" id="GO:2000304">
    <property type="term" value="P:positive regulation of ceramide biosynthetic process"/>
    <property type="evidence" value="ECO:0007669"/>
    <property type="project" value="TreeGrafter"/>
</dbReference>
<feature type="compositionally biased region" description="Polar residues" evidence="6">
    <location>
        <begin position="1"/>
        <end position="12"/>
    </location>
</feature>
<dbReference type="STRING" id="174720.A0A0N5C5X8"/>
<keyword evidence="2 5" id="KW-0378">Hydrolase</keyword>
<reference evidence="9" key="1">
    <citation type="submission" date="2017-02" db="UniProtKB">
        <authorList>
            <consortium name="WormBaseParasite"/>
        </authorList>
    </citation>
    <scope>IDENTIFICATION</scope>
</reference>
<dbReference type="AlphaFoldDB" id="A0A0N5C5X8"/>
<organism evidence="8 9">
    <name type="scientific">Strongyloides papillosus</name>
    <name type="common">Intestinal threadworm</name>
    <dbReference type="NCBI Taxonomy" id="174720"/>
    <lineage>
        <taxon>Eukaryota</taxon>
        <taxon>Metazoa</taxon>
        <taxon>Ecdysozoa</taxon>
        <taxon>Nematoda</taxon>
        <taxon>Chromadorea</taxon>
        <taxon>Rhabditida</taxon>
        <taxon>Tylenchina</taxon>
        <taxon>Panagrolaimomorpha</taxon>
        <taxon>Strongyloidoidea</taxon>
        <taxon>Strongyloididae</taxon>
        <taxon>Strongyloides</taxon>
    </lineage>
</organism>
<sequence>MPRYPSSSYGSDETTNSTTSYTEESNGDSSESSSGRSRSVSPVSTSSSTDNVTTTSSNKRESLKQYIEGSFEKYEKPDEDTVKLLEEIAKRIQPSKFVEPPGSFTDSILRKIYGDPNAIKSDKEDIFKNAHKKTSDELVKLCSIMTGDDVVTAIHNCNITGIIYAYIADNLKKDYRDDNNNNYLHIGMKVNHGLTMKTLLLLIDDSRDLLTQANNDGDYPIDLVKSDEMRIILLEFASQRISISDMRPDQRFRIAMIGELTKNKVDKVTKDSKIMISLDGGGIRGLCTTQILMAIEKKMKNKKLWENVDWVVGTSTGGMLALALSLGKSFHDARKMYFKLKDEVLPKAYYYSGDSKKIESLLQELMGEYAAMDTIKNKKIAIATVKSKKTDDGKNVLKLFRNYQLAEVNNNDDRNKGKGRFFNEDFGYDNPSHNYIWKVARCTSAVPFYFDSFGEYIDGGALSNNPSIDLLADYFNYYHLETLNNNGQITNKIADDIFCFISLGTGGTPSDINKVVENELDTINSSQTHSLKKGINVIREAWRHFTQSIEPDGLPVDRSSAWCHSLRVPFFRIQPILEQSAGFMEKNNEKIIQMLWETENYLKSVCYYEIEALANYLDVIIERREELREEDGNN</sequence>
<evidence type="ECO:0000256" key="1">
    <source>
        <dbReference type="ARBA" id="ARBA00022737"/>
    </source>
</evidence>
<dbReference type="GO" id="GO:0047499">
    <property type="term" value="F:calcium-independent phospholipase A2 activity"/>
    <property type="evidence" value="ECO:0007669"/>
    <property type="project" value="InterPro"/>
</dbReference>
<dbReference type="PANTHER" id="PTHR24139">
    <property type="entry name" value="CALCIUM-INDEPENDENT PHOSPHOLIPASE A2"/>
    <property type="match status" value="1"/>
</dbReference>
<dbReference type="WBParaSite" id="SPAL_0001335400.1">
    <property type="protein sequence ID" value="SPAL_0001335400.1"/>
    <property type="gene ID" value="SPAL_0001335400"/>
</dbReference>
<dbReference type="Proteomes" id="UP000046392">
    <property type="component" value="Unplaced"/>
</dbReference>
<keyword evidence="3" id="KW-0040">ANK repeat</keyword>
<proteinExistence type="predicted"/>
<dbReference type="PANTHER" id="PTHR24139:SF34">
    <property type="entry name" value="85_88 KDA CALCIUM-INDEPENDENT PHOSPHOLIPASE A2"/>
    <property type="match status" value="1"/>
</dbReference>
<evidence type="ECO:0000259" key="7">
    <source>
        <dbReference type="PROSITE" id="PS51635"/>
    </source>
</evidence>
<evidence type="ECO:0000256" key="4">
    <source>
        <dbReference type="ARBA" id="ARBA00023098"/>
    </source>
</evidence>
<dbReference type="Pfam" id="PF01734">
    <property type="entry name" value="Patatin"/>
    <property type="match status" value="1"/>
</dbReference>
<evidence type="ECO:0000256" key="5">
    <source>
        <dbReference type="PROSITE-ProRule" id="PRU01161"/>
    </source>
</evidence>
<dbReference type="PROSITE" id="PS51635">
    <property type="entry name" value="PNPLA"/>
    <property type="match status" value="1"/>
</dbReference>
<dbReference type="InterPro" id="IPR016035">
    <property type="entry name" value="Acyl_Trfase/lysoPLipase"/>
</dbReference>
<feature type="short sequence motif" description="GXGXXG" evidence="5">
    <location>
        <begin position="280"/>
        <end position="285"/>
    </location>
</feature>
<evidence type="ECO:0000256" key="2">
    <source>
        <dbReference type="ARBA" id="ARBA00022801"/>
    </source>
</evidence>
<feature type="short sequence motif" description="GXSXG" evidence="5">
    <location>
        <begin position="313"/>
        <end position="317"/>
    </location>
</feature>
<name>A0A0N5C5X8_STREA</name>
<evidence type="ECO:0000256" key="3">
    <source>
        <dbReference type="ARBA" id="ARBA00023043"/>
    </source>
</evidence>
<feature type="active site" description="Proton acceptor" evidence="5">
    <location>
        <position position="458"/>
    </location>
</feature>
<feature type="active site" description="Nucleophile" evidence="5">
    <location>
        <position position="315"/>
    </location>
</feature>
<dbReference type="GO" id="GO:0052816">
    <property type="term" value="F:long-chain fatty acyl-CoA hydrolase activity"/>
    <property type="evidence" value="ECO:0007669"/>
    <property type="project" value="TreeGrafter"/>
</dbReference>
<protein>
    <submittedName>
        <fullName evidence="9">PNPLA domain-containing protein</fullName>
    </submittedName>
</protein>
<dbReference type="Gene3D" id="3.40.1090.10">
    <property type="entry name" value="Cytosolic phospholipase A2 catalytic domain"/>
    <property type="match status" value="1"/>
</dbReference>
<feature type="region of interest" description="Disordered" evidence="6">
    <location>
        <begin position="1"/>
        <end position="62"/>
    </location>
</feature>
<feature type="domain" description="PNPLA" evidence="7">
    <location>
        <begin position="276"/>
        <end position="471"/>
    </location>
</feature>
<dbReference type="InterPro" id="IPR047148">
    <property type="entry name" value="PLPL9"/>
</dbReference>
<keyword evidence="4 5" id="KW-0443">Lipid metabolism</keyword>
<dbReference type="GO" id="GO:0005739">
    <property type="term" value="C:mitochondrion"/>
    <property type="evidence" value="ECO:0007669"/>
    <property type="project" value="TreeGrafter"/>
</dbReference>
<keyword evidence="5" id="KW-0442">Lipid degradation</keyword>
<keyword evidence="1" id="KW-0677">Repeat</keyword>
<feature type="compositionally biased region" description="Low complexity" evidence="6">
    <location>
        <begin position="13"/>
        <end position="57"/>
    </location>
</feature>
<dbReference type="SUPFAM" id="SSF52151">
    <property type="entry name" value="FabD/lysophospholipase-like"/>
    <property type="match status" value="1"/>
</dbReference>
<evidence type="ECO:0000313" key="9">
    <source>
        <dbReference type="WBParaSite" id="SPAL_0001335400.1"/>
    </source>
</evidence>
<dbReference type="GO" id="GO:0016042">
    <property type="term" value="P:lipid catabolic process"/>
    <property type="evidence" value="ECO:0007669"/>
    <property type="project" value="UniProtKB-UniRule"/>
</dbReference>
<evidence type="ECO:0000256" key="6">
    <source>
        <dbReference type="SAM" id="MobiDB-lite"/>
    </source>
</evidence>